<evidence type="ECO:0000313" key="9">
    <source>
        <dbReference type="EMBL" id="MDN3687792.1"/>
    </source>
</evidence>
<dbReference type="InterPro" id="IPR013656">
    <property type="entry name" value="PAS_4"/>
</dbReference>
<evidence type="ECO:0000256" key="1">
    <source>
        <dbReference type="ARBA" id="ARBA00000085"/>
    </source>
</evidence>
<dbReference type="PROSITE" id="PS50109">
    <property type="entry name" value="HIS_KIN"/>
    <property type="match status" value="1"/>
</dbReference>
<dbReference type="Pfam" id="PF00512">
    <property type="entry name" value="HisKA"/>
    <property type="match status" value="1"/>
</dbReference>
<dbReference type="EMBL" id="JAUFQS010000007">
    <property type="protein sequence ID" value="MDN3687792.1"/>
    <property type="molecule type" value="Genomic_DNA"/>
</dbReference>
<feature type="coiled-coil region" evidence="6">
    <location>
        <begin position="494"/>
        <end position="532"/>
    </location>
</feature>
<keyword evidence="3" id="KW-0597">Phosphoprotein</keyword>
<keyword evidence="6" id="KW-0175">Coiled coil</keyword>
<dbReference type="Gene3D" id="1.10.287.130">
    <property type="match status" value="1"/>
</dbReference>
<reference evidence="10" key="1">
    <citation type="journal article" date="2019" name="Int. J. Syst. Evol. Microbiol.">
        <title>The Global Catalogue of Microorganisms (GCM) 10K type strain sequencing project: providing services to taxonomists for standard genome sequencing and annotation.</title>
        <authorList>
            <consortium name="The Broad Institute Genomics Platform"/>
            <consortium name="The Broad Institute Genome Sequencing Center for Infectious Disease"/>
            <person name="Wu L."/>
            <person name="Ma J."/>
        </authorList>
    </citation>
    <scope>NUCLEOTIDE SEQUENCE [LARGE SCALE GENOMIC DNA]</scope>
    <source>
        <strain evidence="10">CECT 7706</strain>
    </source>
</reference>
<dbReference type="Gene3D" id="3.30.450.20">
    <property type="entry name" value="PAS domain"/>
    <property type="match status" value="3"/>
</dbReference>
<feature type="domain" description="Histidine kinase" evidence="7">
    <location>
        <begin position="535"/>
        <end position="749"/>
    </location>
</feature>
<dbReference type="InterPro" id="IPR004358">
    <property type="entry name" value="Sig_transdc_His_kin-like_C"/>
</dbReference>
<dbReference type="PANTHER" id="PTHR43304">
    <property type="entry name" value="PHYTOCHROME-LIKE PROTEIN CPH1"/>
    <property type="match status" value="1"/>
</dbReference>
<dbReference type="InterPro" id="IPR052162">
    <property type="entry name" value="Sensor_kinase/Photoreceptor"/>
</dbReference>
<evidence type="ECO:0000313" key="10">
    <source>
        <dbReference type="Proteomes" id="UP001236663"/>
    </source>
</evidence>
<proteinExistence type="predicted"/>
<evidence type="ECO:0000256" key="4">
    <source>
        <dbReference type="ARBA" id="ARBA00022679"/>
    </source>
</evidence>
<protein>
    <recommendedName>
        <fullName evidence="2">histidine kinase</fullName>
        <ecNumber evidence="2">2.7.13.3</ecNumber>
    </recommendedName>
</protein>
<keyword evidence="10" id="KW-1185">Reference proteome</keyword>
<dbReference type="Proteomes" id="UP001236663">
    <property type="component" value="Unassembled WGS sequence"/>
</dbReference>
<dbReference type="SMART" id="SM00086">
    <property type="entry name" value="PAC"/>
    <property type="match status" value="3"/>
</dbReference>
<name>A0ABT8C6U5_9BACT</name>
<dbReference type="InterPro" id="IPR000700">
    <property type="entry name" value="PAS-assoc_C"/>
</dbReference>
<dbReference type="SUPFAM" id="SSF47384">
    <property type="entry name" value="Homodimeric domain of signal transducing histidine kinase"/>
    <property type="match status" value="1"/>
</dbReference>
<dbReference type="SUPFAM" id="SSF55874">
    <property type="entry name" value="ATPase domain of HSP90 chaperone/DNA topoisomerase II/histidine kinase"/>
    <property type="match status" value="1"/>
</dbReference>
<gene>
    <name evidence="9" type="ORF">QWZ15_08125</name>
</gene>
<dbReference type="SMART" id="SM00388">
    <property type="entry name" value="HisKA"/>
    <property type="match status" value="1"/>
</dbReference>
<feature type="domain" description="PAC" evidence="8">
    <location>
        <begin position="458"/>
        <end position="510"/>
    </location>
</feature>
<comment type="caution">
    <text evidence="9">The sequence shown here is derived from an EMBL/GenBank/DDBJ whole genome shotgun (WGS) entry which is preliminary data.</text>
</comment>
<dbReference type="InterPro" id="IPR003661">
    <property type="entry name" value="HisK_dim/P_dom"/>
</dbReference>
<sequence length="753" mass="86254">MAAKEQENHQWSRILDACGMGAWKIDSVQRIVSLSSEGAAILGLSGSQTFPIESFAKLFHPPFDNTISHSLERFLQTNQEFEETVALVSGSWVRIRGKVIPDGASLQTGGMLQSLLGKSHFPSVNLSTGSDHLYRYLFEENPLPMFIWELDTLNIIDCNRQALLKYGYTREEFLQLNIRDIRPTEDIPLIEKHTQQPSAYGDIHQRVWRHCTKAGEVMQVRITSHLVDIGGKRCSMVLINDITEMLEAEEQLLESLKELSDYRFALDESCLVMILDNKKRVVYLNQKFQNISGFGKDSIEEATLKTLYDNRDWKLIENCWETLISEDIWCGELRGKKRKGGVFWVDTVVIPFRDNQGKIYQYIWVGYDITEKKRTDDALIKERSLLRAIIDNLPIQIYVKDTSGKHIINNRYQYEHSLGAKTEGETLGKTVFDYFPKEIAEGMAAYDRKIIREGKPEMNVEEFYFDHKGNRVWLLTNKVPLKDAKGNVVGLVGMSRDVTDRKKEEENLKNLNDELQKKALALEKSNEELEQFAYIASHDLQEPLRMITGFLGLLEKKYEPVLDEKGKEFIHFAVDGASRMKNIIMDLLAYSRVGRMEEKVKEVAIEEIVNNILKLHKELIQQKGAEITLGKFPKLKIPVAPIHQVFQNLINNALKYQEPNQQPKIRIQAEEKPDFWEFRVTDNGIGIPESFQSRVFILFSRLHANKSYSGSGIGLAMSKKIIENLGGSIGFHSEEGKGSTFFFTVPKSLQKAK</sequence>
<dbReference type="SMART" id="SM00091">
    <property type="entry name" value="PAS"/>
    <property type="match status" value="4"/>
</dbReference>
<dbReference type="InterPro" id="IPR005467">
    <property type="entry name" value="His_kinase_dom"/>
</dbReference>
<evidence type="ECO:0000256" key="3">
    <source>
        <dbReference type="ARBA" id="ARBA00022553"/>
    </source>
</evidence>
<dbReference type="CDD" id="cd00130">
    <property type="entry name" value="PAS"/>
    <property type="match status" value="3"/>
</dbReference>
<dbReference type="PROSITE" id="PS50113">
    <property type="entry name" value="PAC"/>
    <property type="match status" value="2"/>
</dbReference>
<dbReference type="InterPro" id="IPR000014">
    <property type="entry name" value="PAS"/>
</dbReference>
<evidence type="ECO:0000259" key="8">
    <source>
        <dbReference type="PROSITE" id="PS50113"/>
    </source>
</evidence>
<dbReference type="NCBIfam" id="TIGR00229">
    <property type="entry name" value="sensory_box"/>
    <property type="match status" value="3"/>
</dbReference>
<dbReference type="Gene3D" id="3.30.565.10">
    <property type="entry name" value="Histidine kinase-like ATPase, C-terminal domain"/>
    <property type="match status" value="1"/>
</dbReference>
<accession>A0ABT8C6U5</accession>
<dbReference type="InterPro" id="IPR001610">
    <property type="entry name" value="PAC"/>
</dbReference>
<dbReference type="InterPro" id="IPR003594">
    <property type="entry name" value="HATPase_dom"/>
</dbReference>
<feature type="domain" description="PAC" evidence="8">
    <location>
        <begin position="329"/>
        <end position="381"/>
    </location>
</feature>
<dbReference type="PRINTS" id="PR00344">
    <property type="entry name" value="BCTRLSENSOR"/>
</dbReference>
<dbReference type="Pfam" id="PF08448">
    <property type="entry name" value="PAS_4"/>
    <property type="match status" value="1"/>
</dbReference>
<organism evidence="9 10">
    <name type="scientific">Cyclobacterium jeungdonense</name>
    <dbReference type="NCBI Taxonomy" id="708087"/>
    <lineage>
        <taxon>Bacteria</taxon>
        <taxon>Pseudomonadati</taxon>
        <taxon>Bacteroidota</taxon>
        <taxon>Cytophagia</taxon>
        <taxon>Cytophagales</taxon>
        <taxon>Cyclobacteriaceae</taxon>
        <taxon>Cyclobacterium</taxon>
    </lineage>
</organism>
<dbReference type="SMART" id="SM00387">
    <property type="entry name" value="HATPase_c"/>
    <property type="match status" value="1"/>
</dbReference>
<dbReference type="InterPro" id="IPR035965">
    <property type="entry name" value="PAS-like_dom_sf"/>
</dbReference>
<dbReference type="RefSeq" id="WP_163384245.1">
    <property type="nucleotide sequence ID" value="NZ_JAUFQS010000007.1"/>
</dbReference>
<evidence type="ECO:0000259" key="7">
    <source>
        <dbReference type="PROSITE" id="PS50109"/>
    </source>
</evidence>
<dbReference type="CDD" id="cd00082">
    <property type="entry name" value="HisKA"/>
    <property type="match status" value="1"/>
</dbReference>
<dbReference type="InterPro" id="IPR036890">
    <property type="entry name" value="HATPase_C_sf"/>
</dbReference>
<dbReference type="PANTHER" id="PTHR43304:SF1">
    <property type="entry name" value="PAC DOMAIN-CONTAINING PROTEIN"/>
    <property type="match status" value="1"/>
</dbReference>
<evidence type="ECO:0000256" key="2">
    <source>
        <dbReference type="ARBA" id="ARBA00012438"/>
    </source>
</evidence>
<dbReference type="InterPro" id="IPR036097">
    <property type="entry name" value="HisK_dim/P_sf"/>
</dbReference>
<dbReference type="Pfam" id="PF13426">
    <property type="entry name" value="PAS_9"/>
    <property type="match status" value="2"/>
</dbReference>
<keyword evidence="4" id="KW-0808">Transferase</keyword>
<dbReference type="Pfam" id="PF02518">
    <property type="entry name" value="HATPase_c"/>
    <property type="match status" value="1"/>
</dbReference>
<evidence type="ECO:0000256" key="6">
    <source>
        <dbReference type="SAM" id="Coils"/>
    </source>
</evidence>
<evidence type="ECO:0000256" key="5">
    <source>
        <dbReference type="ARBA" id="ARBA00022777"/>
    </source>
</evidence>
<keyword evidence="5" id="KW-0418">Kinase</keyword>
<dbReference type="EC" id="2.7.13.3" evidence="2"/>
<dbReference type="SUPFAM" id="SSF55785">
    <property type="entry name" value="PYP-like sensor domain (PAS domain)"/>
    <property type="match status" value="4"/>
</dbReference>
<comment type="catalytic activity">
    <reaction evidence="1">
        <text>ATP + protein L-histidine = ADP + protein N-phospho-L-histidine.</text>
        <dbReference type="EC" id="2.7.13.3"/>
    </reaction>
</comment>